<dbReference type="InterPro" id="IPR024060">
    <property type="entry name" value="Ureidoglycolate_lyase_dom_sf"/>
</dbReference>
<dbReference type="Proteomes" id="UP000243515">
    <property type="component" value="Unassembled WGS sequence"/>
</dbReference>
<dbReference type="EMBL" id="NPHW01004272">
    <property type="protein sequence ID" value="OXV08179.1"/>
    <property type="molecule type" value="Genomic_DNA"/>
</dbReference>
<dbReference type="PANTHER" id="PTHR21221">
    <property type="entry name" value="UREIDOGLYCOLATE HYDROLASE"/>
    <property type="match status" value="1"/>
</dbReference>
<organism evidence="5 6">
    <name type="scientific">Elaphomyces granulatus</name>
    <dbReference type="NCBI Taxonomy" id="519963"/>
    <lineage>
        <taxon>Eukaryota</taxon>
        <taxon>Fungi</taxon>
        <taxon>Dikarya</taxon>
        <taxon>Ascomycota</taxon>
        <taxon>Pezizomycotina</taxon>
        <taxon>Eurotiomycetes</taxon>
        <taxon>Eurotiomycetidae</taxon>
        <taxon>Eurotiales</taxon>
        <taxon>Elaphomycetaceae</taxon>
        <taxon>Elaphomyces</taxon>
    </lineage>
</organism>
<dbReference type="GO" id="GO:0006144">
    <property type="term" value="P:purine nucleobase metabolic process"/>
    <property type="evidence" value="ECO:0007669"/>
    <property type="project" value="UniProtKB-KW"/>
</dbReference>
<keyword evidence="6" id="KW-1185">Reference proteome</keyword>
<evidence type="ECO:0000313" key="5">
    <source>
        <dbReference type="EMBL" id="OXV08179.1"/>
    </source>
</evidence>
<evidence type="ECO:0000256" key="1">
    <source>
        <dbReference type="ARBA" id="ARBA00011738"/>
    </source>
</evidence>
<dbReference type="InterPro" id="IPR047233">
    <property type="entry name" value="UAH_cupin"/>
</dbReference>
<comment type="caution">
    <text evidence="5">The sequence shown here is derived from an EMBL/GenBank/DDBJ whole genome shotgun (WGS) entry which is preliminary data.</text>
</comment>
<dbReference type="InterPro" id="IPR007247">
    <property type="entry name" value="Ureidogly_lyase"/>
</dbReference>
<dbReference type="CDD" id="cd20298">
    <property type="entry name" value="cupin_UAH"/>
    <property type="match status" value="1"/>
</dbReference>
<dbReference type="FunFam" id="2.60.120.480:FF:000002">
    <property type="entry name" value="Probable ureidoglycolate hydrolase"/>
    <property type="match status" value="1"/>
</dbReference>
<proteinExistence type="predicted"/>
<gene>
    <name evidence="5" type="ORF">Egran_04059</name>
</gene>
<dbReference type="AlphaFoldDB" id="A0A232LVK6"/>
<evidence type="ECO:0000256" key="4">
    <source>
        <dbReference type="ARBA" id="ARBA00047684"/>
    </source>
</evidence>
<dbReference type="Pfam" id="PF04115">
    <property type="entry name" value="Ureidogly_lyase"/>
    <property type="match status" value="1"/>
</dbReference>
<dbReference type="Gene3D" id="2.60.120.480">
    <property type="entry name" value="Ureidoglycolate hydrolase"/>
    <property type="match status" value="1"/>
</dbReference>
<comment type="subunit">
    <text evidence="1">Homodimer.</text>
</comment>
<sequence length="252" mass="26719">MSVPTLPHPTALRIAPEPLSAAAFVPFGTVISSPLPDALTAIPPLSSLSPHSPAPVLANQSSALKYSPISPLQNAYVECPSRNPAEARMSLFACFPRELRKAPAAAAASQGIEDTNVFDVCILERHPFTSQTFIPLQRHTVQGGADEIEEEPLFLVLVAPTLRKATEVATGPLGEPVSLQDPPDLSKIKGFIGHGGQAVTYACGTWHAPMVVLGRRRIDFVVVQFVNGVDIEDCQEVAFPEGIMVDLGGGLA</sequence>
<comment type="catalytic activity">
    <reaction evidence="4">
        <text>(S)-ureidoglycolate = urea + glyoxylate</text>
        <dbReference type="Rhea" id="RHEA:11304"/>
        <dbReference type="ChEBI" id="CHEBI:16199"/>
        <dbReference type="ChEBI" id="CHEBI:36655"/>
        <dbReference type="ChEBI" id="CHEBI:57296"/>
        <dbReference type="EC" id="4.3.2.3"/>
    </reaction>
</comment>
<dbReference type="GO" id="GO:0050385">
    <property type="term" value="F:ureidoglycolate lyase activity"/>
    <property type="evidence" value="ECO:0007669"/>
    <property type="project" value="UniProtKB-EC"/>
</dbReference>
<dbReference type="SUPFAM" id="SSF51182">
    <property type="entry name" value="RmlC-like cupins"/>
    <property type="match status" value="1"/>
</dbReference>
<evidence type="ECO:0000313" key="6">
    <source>
        <dbReference type="Proteomes" id="UP000243515"/>
    </source>
</evidence>
<dbReference type="InterPro" id="IPR011051">
    <property type="entry name" value="RmlC_Cupin_sf"/>
</dbReference>
<evidence type="ECO:0000256" key="3">
    <source>
        <dbReference type="ARBA" id="ARBA00023239"/>
    </source>
</evidence>
<keyword evidence="2" id="KW-0659">Purine metabolism</keyword>
<accession>A0A232LVK6</accession>
<dbReference type="GO" id="GO:0004848">
    <property type="term" value="F:ureidoglycolate hydrolase activity"/>
    <property type="evidence" value="ECO:0007669"/>
    <property type="project" value="InterPro"/>
</dbReference>
<protein>
    <recommendedName>
        <fullName evidence="7">Ureidoglycolate hydrolase</fullName>
    </recommendedName>
</protein>
<dbReference type="OrthoDB" id="10266039at2759"/>
<keyword evidence="3" id="KW-0456">Lyase</keyword>
<evidence type="ECO:0000256" key="2">
    <source>
        <dbReference type="ARBA" id="ARBA00022631"/>
    </source>
</evidence>
<dbReference type="PANTHER" id="PTHR21221:SF1">
    <property type="entry name" value="UREIDOGLYCOLATE LYASE"/>
    <property type="match status" value="1"/>
</dbReference>
<evidence type="ECO:0008006" key="7">
    <source>
        <dbReference type="Google" id="ProtNLM"/>
    </source>
</evidence>
<dbReference type="GO" id="GO:0000256">
    <property type="term" value="P:allantoin catabolic process"/>
    <property type="evidence" value="ECO:0007669"/>
    <property type="project" value="InterPro"/>
</dbReference>
<name>A0A232LVK6_9EURO</name>
<reference evidence="5 6" key="1">
    <citation type="journal article" date="2015" name="Environ. Microbiol.">
        <title>Metagenome sequence of Elaphomyces granulatus from sporocarp tissue reveals Ascomycota ectomycorrhizal fingerprints of genome expansion and a Proteobacteria-rich microbiome.</title>
        <authorList>
            <person name="Quandt C.A."/>
            <person name="Kohler A."/>
            <person name="Hesse C.N."/>
            <person name="Sharpton T.J."/>
            <person name="Martin F."/>
            <person name="Spatafora J.W."/>
        </authorList>
    </citation>
    <scope>NUCLEOTIDE SEQUENCE [LARGE SCALE GENOMIC DNA]</scope>
    <source>
        <strain evidence="5 6">OSC145934</strain>
    </source>
</reference>